<dbReference type="EMBL" id="JAFEMO010000003">
    <property type="protein sequence ID" value="KAH7573652.1"/>
    <property type="molecule type" value="Genomic_DNA"/>
</dbReference>
<evidence type="ECO:0000256" key="1">
    <source>
        <dbReference type="SAM" id="MobiDB-lite"/>
    </source>
</evidence>
<sequence>MQRNLKVLFSTMDGGTLRNLFNTPEPKSDDKSNKSLSTTSSDVLNSLHKDCRFKLNQLKKEVYEYFNCILYNNDIEWKTVAKLMLEDPPLTLMYYIFTMFE</sequence>
<reference evidence="2 3" key="1">
    <citation type="submission" date="2021-02" db="EMBL/GenBank/DDBJ databases">
        <title>Plant Genome Project.</title>
        <authorList>
            <person name="Zhang R.-G."/>
        </authorList>
    </citation>
    <scope>NUCLEOTIDE SEQUENCE [LARGE SCALE GENOMIC DNA]</scope>
    <source>
        <tissue evidence="2">Leaves</tissue>
    </source>
</reference>
<comment type="caution">
    <text evidence="2">The sequence shown here is derived from an EMBL/GenBank/DDBJ whole genome shotgun (WGS) entry which is preliminary data.</text>
</comment>
<evidence type="ECO:0000313" key="2">
    <source>
        <dbReference type="EMBL" id="KAH7573652.1"/>
    </source>
</evidence>
<keyword evidence="3" id="KW-1185">Reference proteome</keyword>
<proteinExistence type="predicted"/>
<feature type="region of interest" description="Disordered" evidence="1">
    <location>
        <begin position="18"/>
        <end position="40"/>
    </location>
</feature>
<dbReference type="Proteomes" id="UP000827721">
    <property type="component" value="Unassembled WGS sequence"/>
</dbReference>
<name>A0ABQ8IAG3_9ROSI</name>
<evidence type="ECO:0000313" key="3">
    <source>
        <dbReference type="Proteomes" id="UP000827721"/>
    </source>
</evidence>
<gene>
    <name evidence="2" type="ORF">JRO89_XS03G0187300</name>
</gene>
<accession>A0ABQ8IAG3</accession>
<protein>
    <submittedName>
        <fullName evidence="2">Uncharacterized protein</fullName>
    </submittedName>
</protein>
<organism evidence="2 3">
    <name type="scientific">Xanthoceras sorbifolium</name>
    <dbReference type="NCBI Taxonomy" id="99658"/>
    <lineage>
        <taxon>Eukaryota</taxon>
        <taxon>Viridiplantae</taxon>
        <taxon>Streptophyta</taxon>
        <taxon>Embryophyta</taxon>
        <taxon>Tracheophyta</taxon>
        <taxon>Spermatophyta</taxon>
        <taxon>Magnoliopsida</taxon>
        <taxon>eudicotyledons</taxon>
        <taxon>Gunneridae</taxon>
        <taxon>Pentapetalae</taxon>
        <taxon>rosids</taxon>
        <taxon>malvids</taxon>
        <taxon>Sapindales</taxon>
        <taxon>Sapindaceae</taxon>
        <taxon>Xanthoceroideae</taxon>
        <taxon>Xanthoceras</taxon>
    </lineage>
</organism>